<feature type="transmembrane region" description="Helical" evidence="1">
    <location>
        <begin position="75"/>
        <end position="93"/>
    </location>
</feature>
<evidence type="ECO:0000313" key="2">
    <source>
        <dbReference type="EMBL" id="SFT97903.1"/>
    </source>
</evidence>
<evidence type="ECO:0000256" key="1">
    <source>
        <dbReference type="SAM" id="Phobius"/>
    </source>
</evidence>
<dbReference type="EMBL" id="FPAT01000018">
    <property type="protein sequence ID" value="SFT97903.1"/>
    <property type="molecule type" value="Genomic_DNA"/>
</dbReference>
<dbReference type="STRING" id="995060.SAMN04487904_11837"/>
<dbReference type="AlphaFoldDB" id="A0A1I7CES1"/>
<dbReference type="Proteomes" id="UP000199165">
    <property type="component" value="Unassembled WGS sequence"/>
</dbReference>
<keyword evidence="1" id="KW-1133">Transmembrane helix</keyword>
<gene>
    <name evidence="2" type="ORF">SAMN04487904_11837</name>
</gene>
<evidence type="ECO:0000313" key="3">
    <source>
        <dbReference type="Proteomes" id="UP000199165"/>
    </source>
</evidence>
<protein>
    <submittedName>
        <fullName evidence="2">Uncharacterized protein</fullName>
    </submittedName>
</protein>
<keyword evidence="3" id="KW-1185">Reference proteome</keyword>
<dbReference type="RefSeq" id="WP_092981735.1">
    <property type="nucleotide sequence ID" value="NZ_FPAT01000018.1"/>
</dbReference>
<reference evidence="3" key="1">
    <citation type="submission" date="2016-10" db="EMBL/GenBank/DDBJ databases">
        <authorList>
            <person name="Varghese N."/>
            <person name="Submissions S."/>
        </authorList>
    </citation>
    <scope>NUCLEOTIDE SEQUENCE [LARGE SCALE GENOMIC DNA]</scope>
    <source>
        <strain evidence="3">DSM 45501</strain>
    </source>
</reference>
<organism evidence="2 3">
    <name type="scientific">Actinopolyspora righensis</name>
    <dbReference type="NCBI Taxonomy" id="995060"/>
    <lineage>
        <taxon>Bacteria</taxon>
        <taxon>Bacillati</taxon>
        <taxon>Actinomycetota</taxon>
        <taxon>Actinomycetes</taxon>
        <taxon>Actinopolysporales</taxon>
        <taxon>Actinopolysporaceae</taxon>
        <taxon>Actinopolyspora</taxon>
        <taxon>Actinopolyspora alba group</taxon>
    </lineage>
</organism>
<proteinExistence type="predicted"/>
<name>A0A1I7CES1_9ACTN</name>
<keyword evidence="1" id="KW-0472">Membrane</keyword>
<accession>A0A1I7CES1</accession>
<sequence length="113" mass="12108">MTDWFLLVSLAVGFVGSAAAVLFGTLGWTGRVAVRPWARGTAASRAAGRNQLLLGLMIALNGANLMLPGQRGSKALALLAILGIVGYFALLILHRHRYGPSPPPRSRFVEDRR</sequence>
<feature type="transmembrane region" description="Helical" evidence="1">
    <location>
        <begin position="6"/>
        <end position="30"/>
    </location>
</feature>
<keyword evidence="1" id="KW-0812">Transmembrane</keyword>